<dbReference type="PANTHER" id="PTHR43235:SF1">
    <property type="entry name" value="GLUTAMINE AMIDOTRANSFERASE PB2B2.05-RELATED"/>
    <property type="match status" value="1"/>
</dbReference>
<dbReference type="InterPro" id="IPR044668">
    <property type="entry name" value="PuuD-like"/>
</dbReference>
<dbReference type="RefSeq" id="WP_092360999.1">
    <property type="nucleotide sequence ID" value="NZ_DAINWJ010000198.1"/>
</dbReference>
<sequence length="238" mass="26466">MFEGKPVIGVMPLLDEERDSYWMLPGYMKGLEEQGAIPLMPPLTGNADMLDYFLESCDGFILTGGQDVSPALYGQEPSERCGIMSGLRDCMDAYILRGAVERDKAVLGICRGHQLMNAVFGGTLYQDLPSEAPSEVEHRMKPPYDRCAHMVKLLPGAPLHALLGREDLPVNSCHHQAVKELAGPFKAMAVATDGLIEGIYMPDRRFVWGVQWHPEFSYRSSRENRDILGALVEAAKRR</sequence>
<dbReference type="InterPro" id="IPR011697">
    <property type="entry name" value="Peptidase_C26"/>
</dbReference>
<dbReference type="GO" id="GO:0016811">
    <property type="term" value="F:hydrolase activity, acting on carbon-nitrogen (but not peptide) bonds, in linear amides"/>
    <property type="evidence" value="ECO:0007669"/>
    <property type="project" value="InterPro"/>
</dbReference>
<dbReference type="InterPro" id="IPR029062">
    <property type="entry name" value="Class_I_gatase-like"/>
</dbReference>
<proteinExistence type="predicted"/>
<dbReference type="GO" id="GO:0005829">
    <property type="term" value="C:cytosol"/>
    <property type="evidence" value="ECO:0007669"/>
    <property type="project" value="TreeGrafter"/>
</dbReference>
<reference evidence="2" key="1">
    <citation type="submission" date="2016-10" db="EMBL/GenBank/DDBJ databases">
        <authorList>
            <person name="Varghese N."/>
            <person name="Submissions S."/>
        </authorList>
    </citation>
    <scope>NUCLEOTIDE SEQUENCE [LARGE SCALE GENOMIC DNA]</scope>
    <source>
        <strain evidence="2">NLAE-zl-G277</strain>
    </source>
</reference>
<keyword evidence="2" id="KW-1185">Reference proteome</keyword>
<dbReference type="STRING" id="460384.SAMN05216313_10316"/>
<dbReference type="CDD" id="cd01745">
    <property type="entry name" value="GATase1_2"/>
    <property type="match status" value="1"/>
</dbReference>
<dbReference type="PANTHER" id="PTHR43235">
    <property type="entry name" value="GLUTAMINE AMIDOTRANSFERASE PB2B2.05-RELATED"/>
    <property type="match status" value="1"/>
</dbReference>
<dbReference type="Gene3D" id="3.40.50.880">
    <property type="match status" value="1"/>
</dbReference>
<dbReference type="GO" id="GO:0016740">
    <property type="term" value="F:transferase activity"/>
    <property type="evidence" value="ECO:0007669"/>
    <property type="project" value="UniProtKB-KW"/>
</dbReference>
<evidence type="ECO:0000313" key="2">
    <source>
        <dbReference type="Proteomes" id="UP000198508"/>
    </source>
</evidence>
<accession>A0A1I0CJE3</accession>
<keyword evidence="1" id="KW-0315">Glutamine amidotransferase</keyword>
<keyword evidence="1" id="KW-0808">Transferase</keyword>
<dbReference type="Pfam" id="PF07722">
    <property type="entry name" value="Peptidase_C26"/>
    <property type="match status" value="1"/>
</dbReference>
<evidence type="ECO:0000313" key="1">
    <source>
        <dbReference type="EMBL" id="SET19742.1"/>
    </source>
</evidence>
<gene>
    <name evidence="1" type="ORF">SAMN05216313_10316</name>
</gene>
<name>A0A1I0CJE3_9FIRM</name>
<dbReference type="EMBL" id="FOIM01000003">
    <property type="protein sequence ID" value="SET19742.1"/>
    <property type="molecule type" value="Genomic_DNA"/>
</dbReference>
<protein>
    <submittedName>
        <fullName evidence="1">Putative glutamine amidotransferase</fullName>
    </submittedName>
</protein>
<organism evidence="1 2">
    <name type="scientific">Enterocloster lavalensis</name>
    <dbReference type="NCBI Taxonomy" id="460384"/>
    <lineage>
        <taxon>Bacteria</taxon>
        <taxon>Bacillati</taxon>
        <taxon>Bacillota</taxon>
        <taxon>Clostridia</taxon>
        <taxon>Lachnospirales</taxon>
        <taxon>Lachnospiraceae</taxon>
        <taxon>Enterocloster</taxon>
    </lineage>
</organism>
<dbReference type="PROSITE" id="PS51273">
    <property type="entry name" value="GATASE_TYPE_1"/>
    <property type="match status" value="1"/>
</dbReference>
<dbReference type="Proteomes" id="UP000198508">
    <property type="component" value="Unassembled WGS sequence"/>
</dbReference>
<dbReference type="SUPFAM" id="SSF52317">
    <property type="entry name" value="Class I glutamine amidotransferase-like"/>
    <property type="match status" value="1"/>
</dbReference>
<dbReference type="AlphaFoldDB" id="A0A1I0CJE3"/>